<dbReference type="EMBL" id="JAAFGW010000071">
    <property type="protein sequence ID" value="NDP47990.1"/>
    <property type="molecule type" value="Genomic_DNA"/>
</dbReference>
<evidence type="ECO:0000313" key="1">
    <source>
        <dbReference type="EMBL" id="NDP47990.1"/>
    </source>
</evidence>
<dbReference type="AlphaFoldDB" id="A0A7C9KY82"/>
<organism evidence="1 2">
    <name type="scientific">Sulfuriferula multivorans</name>
    <dbReference type="NCBI Taxonomy" id="1559896"/>
    <lineage>
        <taxon>Bacteria</taxon>
        <taxon>Pseudomonadati</taxon>
        <taxon>Pseudomonadota</taxon>
        <taxon>Betaproteobacteria</taxon>
        <taxon>Nitrosomonadales</taxon>
        <taxon>Sulfuricellaceae</taxon>
        <taxon>Sulfuriferula</taxon>
    </lineage>
</organism>
<accession>A0A7C9KY82</accession>
<gene>
    <name evidence="1" type="ORF">GZ085_06270</name>
</gene>
<reference evidence="1 2" key="1">
    <citation type="submission" date="2019-09" db="EMBL/GenBank/DDBJ databases">
        <title>H2 Metabolism Revealed by Metagenomic Analysis in Subglacial Sediment of East Antarctica.</title>
        <authorList>
            <person name="Yang Z."/>
            <person name="Zhang Y."/>
            <person name="Lv Y."/>
            <person name="Yan W."/>
            <person name="Xiao X."/>
            <person name="Sun B."/>
            <person name="Ma H."/>
        </authorList>
    </citation>
    <scope>NUCLEOTIDE SEQUENCE [LARGE SCALE GENOMIC DNA]</scope>
    <source>
        <strain evidence="1">Bin2_2</strain>
    </source>
</reference>
<name>A0A7C9KY82_9PROT</name>
<dbReference type="Proteomes" id="UP000483432">
    <property type="component" value="Unassembled WGS sequence"/>
</dbReference>
<proteinExistence type="predicted"/>
<evidence type="ECO:0000313" key="2">
    <source>
        <dbReference type="Proteomes" id="UP000483432"/>
    </source>
</evidence>
<sequence length="107" mass="12119">MHAPLRGEADASVTGKLLWHVLDDAQKDQMRVIGTTEEAPGFLLMAHPRVAPQDIEKIKKLLLDFHRVPGNETYFSTNGFEKFQPVDDKSMKRLDLYTQIFLKPAGP</sequence>
<protein>
    <submittedName>
        <fullName evidence="1">Phosphate/phosphite/phosphonate ABC transporter substrate-binding protein</fullName>
    </submittedName>
</protein>
<comment type="caution">
    <text evidence="1">The sequence shown here is derived from an EMBL/GenBank/DDBJ whole genome shotgun (WGS) entry which is preliminary data.</text>
</comment>
<dbReference type="Pfam" id="PF12974">
    <property type="entry name" value="Phosphonate-bd"/>
    <property type="match status" value="1"/>
</dbReference>